<name>A0ABM3X6U0_ERIEU</name>
<sequence length="115" mass="12691">MRPVDAEQPAEPEEVEELRPEEDFEQFLLPVIREMRADIAALAGPRARGKLWAVEHVLLRLQTQVDASEGSALNHLPAAAPAPRPPADDDKAREAARMAEMLVQLVRRLEKGGPA</sequence>
<dbReference type="GeneID" id="132537611"/>
<evidence type="ECO:0000313" key="3">
    <source>
        <dbReference type="Proteomes" id="UP001652624"/>
    </source>
</evidence>
<proteinExistence type="inferred from homology"/>
<dbReference type="PANTHER" id="PTHR31324">
    <property type="entry name" value="MORF4 FAMILY-ASSOCIATED PROTEIN 1-RELATED"/>
    <property type="match status" value="1"/>
</dbReference>
<keyword evidence="3" id="KW-1185">Reference proteome</keyword>
<organism evidence="3 6">
    <name type="scientific">Erinaceus europaeus</name>
    <name type="common">Western European hedgehog</name>
    <dbReference type="NCBI Taxonomy" id="9365"/>
    <lineage>
        <taxon>Eukaryota</taxon>
        <taxon>Metazoa</taxon>
        <taxon>Chordata</taxon>
        <taxon>Craniata</taxon>
        <taxon>Vertebrata</taxon>
        <taxon>Euteleostomi</taxon>
        <taxon>Mammalia</taxon>
        <taxon>Eutheria</taxon>
        <taxon>Laurasiatheria</taxon>
        <taxon>Eulipotyphla</taxon>
        <taxon>Erinaceidae</taxon>
        <taxon>Erinaceinae</taxon>
        <taxon>Erinaceus</taxon>
    </lineage>
</organism>
<dbReference type="Proteomes" id="UP001652624">
    <property type="component" value="Chromosome 3"/>
</dbReference>
<dbReference type="RefSeq" id="XP_060044548.1">
    <property type="nucleotide sequence ID" value="XM_060188565.1"/>
</dbReference>
<evidence type="ECO:0000313" key="6">
    <source>
        <dbReference type="RefSeq" id="XP_060044550.1"/>
    </source>
</evidence>
<dbReference type="RefSeq" id="XP_060044550.1">
    <property type="nucleotide sequence ID" value="XM_060188567.1"/>
</dbReference>
<evidence type="ECO:0000256" key="2">
    <source>
        <dbReference type="SAM" id="MobiDB-lite"/>
    </source>
</evidence>
<evidence type="ECO:0000313" key="4">
    <source>
        <dbReference type="RefSeq" id="XP_060044548.1"/>
    </source>
</evidence>
<dbReference type="PANTHER" id="PTHR31324:SF1">
    <property type="entry name" value="MORF4 FAMILY-ASSOCIATED PROTEIN 1"/>
    <property type="match status" value="1"/>
</dbReference>
<feature type="compositionally biased region" description="Acidic residues" evidence="2">
    <location>
        <begin position="8"/>
        <end position="21"/>
    </location>
</feature>
<accession>A0ABM3X6U0</accession>
<protein>
    <submittedName>
        <fullName evidence="4 5">MORF4 family-associated protein 1</fullName>
    </submittedName>
</protein>
<feature type="region of interest" description="Disordered" evidence="2">
    <location>
        <begin position="1"/>
        <end position="21"/>
    </location>
</feature>
<dbReference type="Pfam" id="PF15155">
    <property type="entry name" value="MRFAP1"/>
    <property type="match status" value="1"/>
</dbReference>
<gene>
    <name evidence="4 5 6" type="primary">MRFAP1</name>
</gene>
<feature type="region of interest" description="Disordered" evidence="2">
    <location>
        <begin position="72"/>
        <end position="93"/>
    </location>
</feature>
<evidence type="ECO:0000256" key="1">
    <source>
        <dbReference type="ARBA" id="ARBA00005515"/>
    </source>
</evidence>
<dbReference type="InterPro" id="IPR029254">
    <property type="entry name" value="MRFAP1"/>
</dbReference>
<comment type="similarity">
    <text evidence="1">Belongs to the MORF4 family-associated protein family.</text>
</comment>
<reference evidence="4 5" key="1">
    <citation type="submission" date="2025-05" db="UniProtKB">
        <authorList>
            <consortium name="RefSeq"/>
        </authorList>
    </citation>
    <scope>IDENTIFICATION</scope>
</reference>
<evidence type="ECO:0000313" key="5">
    <source>
        <dbReference type="RefSeq" id="XP_060044549.1"/>
    </source>
</evidence>
<dbReference type="RefSeq" id="XP_060044549.1">
    <property type="nucleotide sequence ID" value="XM_060188566.1"/>
</dbReference>